<accession>A0A937KE33</accession>
<dbReference type="InterPro" id="IPR029044">
    <property type="entry name" value="Nucleotide-diphossugar_trans"/>
</dbReference>
<sequence length="429" mass="49361">MTGSVAPSFSFIIPYRDHSGHHKNLLTVLQWIKNLHAEVIVVEEGSQERLQLPFPWVKKVFIYSPHSFNKSWALNVGAEKATTDRLVFTDADLLLKQSDILKGISLLDDYDAVSPYSEVVDLTEEESEQAMEKFPDCMQREGRPFINFAGGVLMMKREAFESIGGWCEEFFGWGGEDNFMTWKIYKWLDWNELSATAYHLWHKRNEPDNNLYDFNIQVFNRVDTYGDEDLINWVCYSGIWKGDKNRFDKVPLKETKTLVIEVDNSNHGSSMSALNLTNSREEQHEVNRNDLSDRVKEGQVKNIVFVQKGCFFHNSQWYNAIEKTSSDGGPVLLFDHDIICVHNDFHRQVISKEPVPLGKNIASDYIWGAVALNYAICDRELLALFEDGDPLKIKEYFKNGDSVSGACLIKDEAFFCETKTENLPLEYKN</sequence>
<dbReference type="InterPro" id="IPR003859">
    <property type="entry name" value="Galactosyl_T"/>
</dbReference>
<reference evidence="2" key="1">
    <citation type="submission" date="2021-01" db="EMBL/GenBank/DDBJ databases">
        <title>Fulvivirga kasyanovii gen. nov., sp nov., a novel member of the phylum Bacteroidetes isolated from seawater in a mussel farm.</title>
        <authorList>
            <person name="Zhao L.-H."/>
            <person name="Wang Z.-J."/>
        </authorList>
    </citation>
    <scope>NUCLEOTIDE SEQUENCE</scope>
    <source>
        <strain evidence="2">29W222</strain>
    </source>
</reference>
<organism evidence="2 3">
    <name type="scientific">Fulvivirga marina</name>
    <dbReference type="NCBI Taxonomy" id="2494733"/>
    <lineage>
        <taxon>Bacteria</taxon>
        <taxon>Pseudomonadati</taxon>
        <taxon>Bacteroidota</taxon>
        <taxon>Cytophagia</taxon>
        <taxon>Cytophagales</taxon>
        <taxon>Fulvivirgaceae</taxon>
        <taxon>Fulvivirga</taxon>
    </lineage>
</organism>
<dbReference type="Gene3D" id="3.90.550.10">
    <property type="entry name" value="Spore Coat Polysaccharide Biosynthesis Protein SpsA, Chain A"/>
    <property type="match status" value="1"/>
</dbReference>
<dbReference type="PRINTS" id="PR02050">
    <property type="entry name" value="B14GALTRFASE"/>
</dbReference>
<dbReference type="Pfam" id="PF00535">
    <property type="entry name" value="Glycos_transf_2"/>
    <property type="match status" value="1"/>
</dbReference>
<dbReference type="RefSeq" id="WP_202858826.1">
    <property type="nucleotide sequence ID" value="NZ_JAEUGD010000066.1"/>
</dbReference>
<dbReference type="SUPFAM" id="SSF53448">
    <property type="entry name" value="Nucleotide-diphospho-sugar transferases"/>
    <property type="match status" value="1"/>
</dbReference>
<dbReference type="GO" id="GO:0016757">
    <property type="term" value="F:glycosyltransferase activity"/>
    <property type="evidence" value="ECO:0007669"/>
    <property type="project" value="InterPro"/>
</dbReference>
<keyword evidence="3" id="KW-1185">Reference proteome</keyword>
<dbReference type="GO" id="GO:0005975">
    <property type="term" value="P:carbohydrate metabolic process"/>
    <property type="evidence" value="ECO:0007669"/>
    <property type="project" value="InterPro"/>
</dbReference>
<dbReference type="AlphaFoldDB" id="A0A937KE33"/>
<dbReference type="Proteomes" id="UP000614216">
    <property type="component" value="Unassembled WGS sequence"/>
</dbReference>
<proteinExistence type="predicted"/>
<gene>
    <name evidence="2" type="ORF">JMN32_23505</name>
</gene>
<evidence type="ECO:0000313" key="3">
    <source>
        <dbReference type="Proteomes" id="UP000614216"/>
    </source>
</evidence>
<comment type="caution">
    <text evidence="2">The sequence shown here is derived from an EMBL/GenBank/DDBJ whole genome shotgun (WGS) entry which is preliminary data.</text>
</comment>
<evidence type="ECO:0000259" key="1">
    <source>
        <dbReference type="Pfam" id="PF00535"/>
    </source>
</evidence>
<dbReference type="InterPro" id="IPR001173">
    <property type="entry name" value="Glyco_trans_2-like"/>
</dbReference>
<protein>
    <submittedName>
        <fullName evidence="2">Glycosyltransferase</fullName>
    </submittedName>
</protein>
<feature type="domain" description="Glycosyltransferase 2-like" evidence="1">
    <location>
        <begin position="22"/>
        <end position="163"/>
    </location>
</feature>
<name>A0A937KE33_9BACT</name>
<dbReference type="EMBL" id="JAEUGD010000066">
    <property type="protein sequence ID" value="MBL6449297.1"/>
    <property type="molecule type" value="Genomic_DNA"/>
</dbReference>
<evidence type="ECO:0000313" key="2">
    <source>
        <dbReference type="EMBL" id="MBL6449297.1"/>
    </source>
</evidence>